<dbReference type="InterPro" id="IPR001757">
    <property type="entry name" value="P_typ_ATPase"/>
</dbReference>
<dbReference type="Gene3D" id="3.30.70.100">
    <property type="match status" value="1"/>
</dbReference>
<dbReference type="SUPFAM" id="SSF55008">
    <property type="entry name" value="HMA, heavy metal-associated domain"/>
    <property type="match status" value="1"/>
</dbReference>
<dbReference type="Proteomes" id="UP001139263">
    <property type="component" value="Unassembled WGS sequence"/>
</dbReference>
<dbReference type="FunFam" id="3.40.50.1000:FF:000144">
    <property type="entry name" value="copper-transporting ATPase 1 isoform X2"/>
    <property type="match status" value="1"/>
</dbReference>
<evidence type="ECO:0000313" key="25">
    <source>
        <dbReference type="EMBL" id="MCI0182136.1"/>
    </source>
</evidence>
<dbReference type="InterPro" id="IPR027256">
    <property type="entry name" value="P-typ_ATPase_IB"/>
</dbReference>
<dbReference type="NCBIfam" id="TIGR01511">
    <property type="entry name" value="ATPase-IB1_Cu"/>
    <property type="match status" value="1"/>
</dbReference>
<evidence type="ECO:0000256" key="23">
    <source>
        <dbReference type="RuleBase" id="RU362081"/>
    </source>
</evidence>
<evidence type="ECO:0000256" key="8">
    <source>
        <dbReference type="ARBA" id="ARBA00022692"/>
    </source>
</evidence>
<feature type="transmembrane region" description="Helical" evidence="23">
    <location>
        <begin position="166"/>
        <end position="185"/>
    </location>
</feature>
<keyword evidence="13 23" id="KW-0067">ATP-binding</keyword>
<keyword evidence="14" id="KW-0460">Magnesium</keyword>
<dbReference type="InterPro" id="IPR023214">
    <property type="entry name" value="HAD_sf"/>
</dbReference>
<dbReference type="InterPro" id="IPR036163">
    <property type="entry name" value="HMA_dom_sf"/>
</dbReference>
<evidence type="ECO:0000256" key="10">
    <source>
        <dbReference type="ARBA" id="ARBA00022737"/>
    </source>
</evidence>
<dbReference type="EMBL" id="JALBUF010000001">
    <property type="protein sequence ID" value="MCI0182136.1"/>
    <property type="molecule type" value="Genomic_DNA"/>
</dbReference>
<evidence type="ECO:0000256" key="13">
    <source>
        <dbReference type="ARBA" id="ARBA00022840"/>
    </source>
</evidence>
<dbReference type="Pfam" id="PF00702">
    <property type="entry name" value="Hydrolase"/>
    <property type="match status" value="1"/>
</dbReference>
<dbReference type="RefSeq" id="WP_241711752.1">
    <property type="nucleotide sequence ID" value="NZ_JALBUF010000001.1"/>
</dbReference>
<keyword evidence="6 23" id="KW-1003">Cell membrane</keyword>
<dbReference type="NCBIfam" id="TIGR01494">
    <property type="entry name" value="ATPase_P-type"/>
    <property type="match status" value="1"/>
</dbReference>
<dbReference type="InterPro" id="IPR059000">
    <property type="entry name" value="ATPase_P-type_domA"/>
</dbReference>
<dbReference type="GO" id="GO:0016887">
    <property type="term" value="F:ATP hydrolysis activity"/>
    <property type="evidence" value="ECO:0007669"/>
    <property type="project" value="InterPro"/>
</dbReference>
<evidence type="ECO:0000256" key="2">
    <source>
        <dbReference type="ARBA" id="ARBA00006024"/>
    </source>
</evidence>
<keyword evidence="9 23" id="KW-0479">Metal-binding</keyword>
<feature type="transmembrane region" description="Helical" evidence="23">
    <location>
        <begin position="125"/>
        <end position="145"/>
    </location>
</feature>
<dbReference type="PROSITE" id="PS00154">
    <property type="entry name" value="ATPASE_E1_E2"/>
    <property type="match status" value="1"/>
</dbReference>
<dbReference type="InterPro" id="IPR006121">
    <property type="entry name" value="HMA_dom"/>
</dbReference>
<dbReference type="PROSITE" id="PS50846">
    <property type="entry name" value="HMA_2"/>
    <property type="match status" value="1"/>
</dbReference>
<evidence type="ECO:0000256" key="22">
    <source>
        <dbReference type="ARBA" id="ARBA00049289"/>
    </source>
</evidence>
<dbReference type="InterPro" id="IPR036412">
    <property type="entry name" value="HAD-like_sf"/>
</dbReference>
<keyword evidence="10" id="KW-0677">Repeat</keyword>
<feature type="transmembrane region" description="Helical" evidence="23">
    <location>
        <begin position="343"/>
        <end position="365"/>
    </location>
</feature>
<name>A0A9X1V5Z8_9BACL</name>
<dbReference type="PRINTS" id="PR00119">
    <property type="entry name" value="CATATPASE"/>
</dbReference>
<dbReference type="AlphaFoldDB" id="A0A9X1V5Z8"/>
<evidence type="ECO:0000256" key="3">
    <source>
        <dbReference type="ARBA" id="ARBA00012517"/>
    </source>
</evidence>
<feature type="transmembrane region" description="Helical" evidence="23">
    <location>
        <begin position="191"/>
        <end position="209"/>
    </location>
</feature>
<dbReference type="PANTHER" id="PTHR43520">
    <property type="entry name" value="ATP7, ISOFORM B"/>
    <property type="match status" value="1"/>
</dbReference>
<dbReference type="NCBIfam" id="TIGR01525">
    <property type="entry name" value="ATPase-IB_hvy"/>
    <property type="match status" value="1"/>
</dbReference>
<evidence type="ECO:0000256" key="17">
    <source>
        <dbReference type="ARBA" id="ARBA00023008"/>
    </source>
</evidence>
<comment type="caution">
    <text evidence="25">The sequence shown here is derived from an EMBL/GenBank/DDBJ whole genome shotgun (WGS) entry which is preliminary data.</text>
</comment>
<dbReference type="Gene3D" id="2.70.150.10">
    <property type="entry name" value="Calcium-transporting ATPase, cytoplasmic transduction domain A"/>
    <property type="match status" value="1"/>
</dbReference>
<keyword evidence="12" id="KW-0187">Copper transport</keyword>
<feature type="transmembrane region" description="Helical" evidence="23">
    <location>
        <begin position="99"/>
        <end position="119"/>
    </location>
</feature>
<dbReference type="Pfam" id="PF00403">
    <property type="entry name" value="HMA"/>
    <property type="match status" value="1"/>
</dbReference>
<dbReference type="GO" id="GO:0005886">
    <property type="term" value="C:plasma membrane"/>
    <property type="evidence" value="ECO:0007669"/>
    <property type="project" value="UniProtKB-SubCell"/>
</dbReference>
<evidence type="ECO:0000256" key="15">
    <source>
        <dbReference type="ARBA" id="ARBA00022967"/>
    </source>
</evidence>
<reference evidence="25" key="1">
    <citation type="submission" date="2022-03" db="EMBL/GenBank/DDBJ databases">
        <title>Draft Genome Sequence of Firmicute Strain S0AB, a Heterotrophic Iron/Sulfur-Oxidizing Extreme Acidophile.</title>
        <authorList>
            <person name="Vergara E."/>
            <person name="Pakostova E."/>
            <person name="Johnson D.B."/>
            <person name="Holmes D.S."/>
        </authorList>
    </citation>
    <scope>NUCLEOTIDE SEQUENCE</scope>
    <source>
        <strain evidence="25">S0AB</strain>
    </source>
</reference>
<dbReference type="GO" id="GO:0043682">
    <property type="term" value="F:P-type divalent copper transporter activity"/>
    <property type="evidence" value="ECO:0007669"/>
    <property type="project" value="TreeGrafter"/>
</dbReference>
<comment type="subcellular location">
    <subcellularLocation>
        <location evidence="1">Cell membrane</location>
        <topology evidence="1">Multi-pass membrane protein</topology>
    </subcellularLocation>
</comment>
<keyword evidence="18" id="KW-0406">Ion transport</keyword>
<comment type="catalytic activity">
    <reaction evidence="22">
        <text>Cu(+)(in) + ATP + H2O = Cu(+)(out) + ADP + phosphate + H(+)</text>
        <dbReference type="Rhea" id="RHEA:25792"/>
        <dbReference type="ChEBI" id="CHEBI:15377"/>
        <dbReference type="ChEBI" id="CHEBI:15378"/>
        <dbReference type="ChEBI" id="CHEBI:30616"/>
        <dbReference type="ChEBI" id="CHEBI:43474"/>
        <dbReference type="ChEBI" id="CHEBI:49552"/>
        <dbReference type="ChEBI" id="CHEBI:456216"/>
        <dbReference type="EC" id="7.2.2.8"/>
    </reaction>
</comment>
<dbReference type="GO" id="GO:0140581">
    <property type="term" value="F:P-type monovalent copper transporter activity"/>
    <property type="evidence" value="ECO:0007669"/>
    <property type="project" value="UniProtKB-EC"/>
</dbReference>
<dbReference type="InterPro" id="IPR017969">
    <property type="entry name" value="Heavy-metal-associated_CS"/>
</dbReference>
<dbReference type="GO" id="GO:0005507">
    <property type="term" value="F:copper ion binding"/>
    <property type="evidence" value="ECO:0007669"/>
    <property type="project" value="TreeGrafter"/>
</dbReference>
<dbReference type="GO" id="GO:0055070">
    <property type="term" value="P:copper ion homeostasis"/>
    <property type="evidence" value="ECO:0007669"/>
    <property type="project" value="TreeGrafter"/>
</dbReference>
<keyword evidence="15" id="KW-1278">Translocase</keyword>
<dbReference type="SFLD" id="SFLDG00002">
    <property type="entry name" value="C1.7:_P-type_atpase_like"/>
    <property type="match status" value="1"/>
</dbReference>
<dbReference type="Gene3D" id="3.40.1110.10">
    <property type="entry name" value="Calcium-transporting ATPase, cytoplasmic domain N"/>
    <property type="match status" value="1"/>
</dbReference>
<evidence type="ECO:0000256" key="9">
    <source>
        <dbReference type="ARBA" id="ARBA00022723"/>
    </source>
</evidence>
<keyword evidence="19 23" id="KW-0472">Membrane</keyword>
<evidence type="ECO:0000256" key="12">
    <source>
        <dbReference type="ARBA" id="ARBA00022796"/>
    </source>
</evidence>
<dbReference type="FunFam" id="3.30.70.100:FF:000005">
    <property type="entry name" value="Copper-exporting P-type ATPase A"/>
    <property type="match status" value="1"/>
</dbReference>
<dbReference type="SUPFAM" id="SSF81665">
    <property type="entry name" value="Calcium ATPase, transmembrane domain M"/>
    <property type="match status" value="1"/>
</dbReference>
<evidence type="ECO:0000256" key="16">
    <source>
        <dbReference type="ARBA" id="ARBA00022989"/>
    </source>
</evidence>
<feature type="transmembrane region" description="Helical" evidence="23">
    <location>
        <begin position="708"/>
        <end position="728"/>
    </location>
</feature>
<evidence type="ECO:0000259" key="24">
    <source>
        <dbReference type="PROSITE" id="PS50846"/>
    </source>
</evidence>
<keyword evidence="11 23" id="KW-0547">Nucleotide-binding</keyword>
<sequence>MAVKEIDQRIVGESVQLNIGGMTCASCSARIEKQLAKIPGVIHVHVNLASEKAAIEFAPGIVDVDGLIQTVVKTGYSASPVADEPLSEERSDQKNAYHILWWTFVAGSVLTLPLLLQMISGFTRAAFVMPLFIQFILATPVQFVVGWRFYQGAYHALRSRAPNMDVLVALGTSTAYVYSSILMFGHIPGDTYFDTAALITTLILLGKVLEHKSKYQTGEAIRELVRLQAKTARVLRDHVEVEVLLEQVQVGDEIVVLPGEKVPVDGVIVSGKSMIDESMLTGESMPITKDVGDFVIGATMNKEGSFQFRATKVGKDTALAQIVRMVDEAQGSKAPIQRLADRVSGIFVPIVLVIAVITFMMYAWLVDINSAIVHAVAVLVIACPCSLGLATPTAIMVGTGKGAEQGILIRGGEALERAQKIDTLLLDKTGTITHGKPAITDVIGLLNYRREEVIYYAASAEQRSEHPLARAMMEEAKHQGEQLQEVAFFEAIPGLGVKAKTHSDLIYVGTSELMQSSGFDTSDSEDVYRELQAMGKTVMYVAREQELIGMIAVADTVKMSSKIALETMKKMGINVYMVTGDNRQTAVAIAEMVGIDESHVMAQMLPAQKEQLVVQLQQEGHIVGMSGDGINDAPALARSDIGFAMGAGADVAIEAADITLMSSDLMAIVDAIELSRATMRKIRQNLFWSFGYNSLGIPFAAFGIVTPVIAGAAMALSSVSVVTSSLMLRRFKGSKVIAH</sequence>
<dbReference type="SUPFAM" id="SSF81653">
    <property type="entry name" value="Calcium ATPase, transduction domain A"/>
    <property type="match status" value="1"/>
</dbReference>
<keyword evidence="17" id="KW-0186">Copper</keyword>
<dbReference type="InterPro" id="IPR018303">
    <property type="entry name" value="ATPase_P-typ_P_site"/>
</dbReference>
<dbReference type="PANTHER" id="PTHR43520:SF8">
    <property type="entry name" value="P-TYPE CU(+) TRANSPORTER"/>
    <property type="match status" value="1"/>
</dbReference>
<dbReference type="SFLD" id="SFLDF00027">
    <property type="entry name" value="p-type_atpase"/>
    <property type="match status" value="1"/>
</dbReference>
<evidence type="ECO:0000256" key="18">
    <source>
        <dbReference type="ARBA" id="ARBA00023065"/>
    </source>
</evidence>
<keyword evidence="5" id="KW-0813">Transport</keyword>
<dbReference type="PRINTS" id="PR00943">
    <property type="entry name" value="CUATPASE"/>
</dbReference>
<dbReference type="CDD" id="cd00371">
    <property type="entry name" value="HMA"/>
    <property type="match status" value="1"/>
</dbReference>
<evidence type="ECO:0000256" key="7">
    <source>
        <dbReference type="ARBA" id="ARBA00022553"/>
    </source>
</evidence>
<evidence type="ECO:0000313" key="26">
    <source>
        <dbReference type="Proteomes" id="UP001139263"/>
    </source>
</evidence>
<keyword evidence="7" id="KW-0597">Phosphoprotein</keyword>
<dbReference type="GO" id="GO:0005524">
    <property type="term" value="F:ATP binding"/>
    <property type="evidence" value="ECO:0007669"/>
    <property type="project" value="UniProtKB-UniRule"/>
</dbReference>
<dbReference type="Pfam" id="PF00122">
    <property type="entry name" value="E1-E2_ATPase"/>
    <property type="match status" value="1"/>
</dbReference>
<evidence type="ECO:0000256" key="21">
    <source>
        <dbReference type="ARBA" id="ARBA00033239"/>
    </source>
</evidence>
<dbReference type="InterPro" id="IPR023298">
    <property type="entry name" value="ATPase_P-typ_TM_dom_sf"/>
</dbReference>
<feature type="transmembrane region" description="Helical" evidence="23">
    <location>
        <begin position="371"/>
        <end position="391"/>
    </location>
</feature>
<dbReference type="FunFam" id="2.70.150.10:FF:000020">
    <property type="entry name" value="Copper-exporting P-type ATPase A"/>
    <property type="match status" value="1"/>
</dbReference>
<evidence type="ECO:0000256" key="20">
    <source>
        <dbReference type="ARBA" id="ARBA00029719"/>
    </source>
</evidence>
<keyword evidence="16 23" id="KW-1133">Transmembrane helix</keyword>
<dbReference type="InterPro" id="IPR008250">
    <property type="entry name" value="ATPase_P-typ_transduc_dom_A_sf"/>
</dbReference>
<dbReference type="Gene3D" id="3.40.50.1000">
    <property type="entry name" value="HAD superfamily/HAD-like"/>
    <property type="match status" value="1"/>
</dbReference>
<dbReference type="EC" id="7.2.2.8" evidence="3"/>
<dbReference type="InterPro" id="IPR044492">
    <property type="entry name" value="P_typ_ATPase_HD_dom"/>
</dbReference>
<keyword evidence="8 23" id="KW-0812">Transmembrane</keyword>
<gene>
    <name evidence="25" type="primary">copA_2</name>
    <name evidence="25" type="ORF">MM817_00392</name>
</gene>
<evidence type="ECO:0000256" key="6">
    <source>
        <dbReference type="ARBA" id="ARBA00022475"/>
    </source>
</evidence>
<feature type="domain" description="HMA" evidence="24">
    <location>
        <begin position="13"/>
        <end position="79"/>
    </location>
</feature>
<evidence type="ECO:0000256" key="4">
    <source>
        <dbReference type="ARBA" id="ARBA00015102"/>
    </source>
</evidence>
<evidence type="ECO:0000256" key="11">
    <source>
        <dbReference type="ARBA" id="ARBA00022741"/>
    </source>
</evidence>
<dbReference type="PROSITE" id="PS01047">
    <property type="entry name" value="HMA_1"/>
    <property type="match status" value="1"/>
</dbReference>
<feature type="transmembrane region" description="Helical" evidence="23">
    <location>
        <begin position="685"/>
        <end position="702"/>
    </location>
</feature>
<comment type="similarity">
    <text evidence="2 23">Belongs to the cation transport ATPase (P-type) (TC 3.A.3) family. Type IB subfamily.</text>
</comment>
<protein>
    <recommendedName>
        <fullName evidence="4">Copper-exporting P-type ATPase</fullName>
        <ecNumber evidence="3">7.2.2.8</ecNumber>
    </recommendedName>
    <alternativeName>
        <fullName evidence="20">Copper-exporting P-type ATPase A</fullName>
    </alternativeName>
    <alternativeName>
        <fullName evidence="21">Cu(+)-exporting ATPase</fullName>
    </alternativeName>
</protein>
<evidence type="ECO:0000256" key="19">
    <source>
        <dbReference type="ARBA" id="ARBA00023136"/>
    </source>
</evidence>
<evidence type="ECO:0000256" key="1">
    <source>
        <dbReference type="ARBA" id="ARBA00004651"/>
    </source>
</evidence>
<dbReference type="SFLD" id="SFLDS00003">
    <property type="entry name" value="Haloacid_Dehalogenase"/>
    <property type="match status" value="1"/>
</dbReference>
<keyword evidence="26" id="KW-1185">Reference proteome</keyword>
<evidence type="ECO:0000256" key="14">
    <source>
        <dbReference type="ARBA" id="ARBA00022842"/>
    </source>
</evidence>
<dbReference type="CDD" id="cd02094">
    <property type="entry name" value="P-type_ATPase_Cu-like"/>
    <property type="match status" value="1"/>
</dbReference>
<accession>A0A9X1V5Z8</accession>
<organism evidence="25 26">
    <name type="scientific">Sulfoacidibacillus ferrooxidans</name>
    <dbReference type="NCBI Taxonomy" id="2005001"/>
    <lineage>
        <taxon>Bacteria</taxon>
        <taxon>Bacillati</taxon>
        <taxon>Bacillota</taxon>
        <taxon>Bacilli</taxon>
        <taxon>Bacillales</taxon>
        <taxon>Alicyclobacillaceae</taxon>
        <taxon>Sulfoacidibacillus</taxon>
    </lineage>
</organism>
<dbReference type="SUPFAM" id="SSF56784">
    <property type="entry name" value="HAD-like"/>
    <property type="match status" value="1"/>
</dbReference>
<dbReference type="InterPro" id="IPR023299">
    <property type="entry name" value="ATPase_P-typ_cyto_dom_N"/>
</dbReference>
<proteinExistence type="inferred from homology"/>
<evidence type="ECO:0000256" key="5">
    <source>
        <dbReference type="ARBA" id="ARBA00022448"/>
    </source>
</evidence>